<feature type="compositionally biased region" description="Basic and acidic residues" evidence="1">
    <location>
        <begin position="756"/>
        <end position="787"/>
    </location>
</feature>
<dbReference type="OrthoDB" id="122546at2759"/>
<protein>
    <recommendedName>
        <fullName evidence="4">RRM domain-containing protein</fullName>
    </recommendedName>
</protein>
<dbReference type="EMBL" id="JAGDFM010000384">
    <property type="protein sequence ID" value="KAG7378955.1"/>
    <property type="molecule type" value="Genomic_DNA"/>
</dbReference>
<feature type="compositionally biased region" description="Basic and acidic residues" evidence="1">
    <location>
        <begin position="692"/>
        <end position="736"/>
    </location>
</feature>
<feature type="compositionally biased region" description="Basic and acidic residues" evidence="1">
    <location>
        <begin position="278"/>
        <end position="292"/>
    </location>
</feature>
<feature type="compositionally biased region" description="Basic and acidic residues" evidence="1">
    <location>
        <begin position="587"/>
        <end position="599"/>
    </location>
</feature>
<gene>
    <name evidence="2" type="ORF">PHYPSEUDO_009285</name>
</gene>
<feature type="compositionally biased region" description="Basic and acidic residues" evidence="1">
    <location>
        <begin position="1123"/>
        <end position="1157"/>
    </location>
</feature>
<accession>A0A8T1VCZ6</accession>
<feature type="region of interest" description="Disordered" evidence="1">
    <location>
        <begin position="555"/>
        <end position="1173"/>
    </location>
</feature>
<feature type="compositionally biased region" description="Basic residues" evidence="1">
    <location>
        <begin position="1065"/>
        <end position="1075"/>
    </location>
</feature>
<feature type="compositionally biased region" description="Basic and acidic residues" evidence="1">
    <location>
        <begin position="991"/>
        <end position="1005"/>
    </location>
</feature>
<evidence type="ECO:0000313" key="2">
    <source>
        <dbReference type="EMBL" id="KAG7378955.1"/>
    </source>
</evidence>
<dbReference type="InterPro" id="IPR008383">
    <property type="entry name" value="API5"/>
</dbReference>
<sequence>MTAPLWRPAHETEEIWGDLQKENTWRGLRVVSPHTGICQAEEGALGWFTHGQATQRTMAPAAEDVLGELYAWDSEIEDDAALAADDPKRDEDKAEDAYEQIIHAASGADAGDVVLSLAAQLLHKHFFRFPHVQLNVVDVLLQLCGPKRSQSVRIHTLRALLQIAKTPPAAAAASTPTSAASIARKNTRMWLQRVDEAVQHLLDSEKSSVILRQVTTLRQALEERLQTEPEPAKSKPSSLATDNDQSSNQASPSERSRKKPRDEKDAAGADGGGCFVPSERELKKPKHDDEARYQQSSSKEGKIVQLNRDSSSNGGAPRIDDSLWGKKPTQQTPNGRTVESEGRRQKVNAFSPRNCPPCPYLFLGSVPRHTPNAEIVGFLSPVWPEIDSMSVQIKQPDHNATAYAFVSMPTIEHARDAIHYVNANKFRGRAFLNANFARGPPVDTVLFVERTGEDVSMEDKDAVREFDFSKCDPEVWDAMCQQLERFGPLAFAEKGCVRFRSVEHAKAAIRKQLFTVKGYEIFPVYDTKEQFAIDSTRRGANVHSKQGFALKSGRLVGGDADYRGSKKHHYREDDDPMDGAGGRRGHDRMTSLKYGDRSSARGRSPPRSDRGSARGRSRSRSPKPHNGGGRYEVPMTGPPKEHRVPHSRSRSPLTLAKQGSQHEGGYGTLSDKENRREFRSKYGRRSPSPMDVRIHENPVPVEELRRRPRERDGPWMEPRSIEDARERREPREEGRGRGNFRRGTSASPSSSSRRSRKDDGDYRRGGPMDDGRQSYRREEPIQEERGRMPPPPPGGVLQLPRSRSRSPPRFGKYAGPPKSRPRSRSRSPHEEVRMRSSSNQRSGGYRGRDDRSLGNQLPEERPSLQSERPRYADERSIAEVARDEQQERQRFFQQQQQGRRDFHDADLSRYGAGRGGGRGGGRGRGDRYHAQQSHRGGGRSGGMYRQDLPPQRRSPSPLPPPAHHRSASPPPQSRRRSPSPLPPPQQQPESFGRERRGEFAPRGRESAYSPPPSPLLQGSYGPGPTGPSDRSEFDPEVADRGDRDSSRHERRHHSRRDRSRDDKGHRSHREHREKRSSRLERSLTPSPDRREHASGSSGRKSNGPSPHRSFNRRSEADNPAEEASGKDKQPRSKNEDDSEPQQKEMKSGGARMARDELFAGMDDLTVDYEEDDE</sequence>
<dbReference type="Pfam" id="PF05918">
    <property type="entry name" value="API5"/>
    <property type="match status" value="1"/>
</dbReference>
<feature type="compositionally biased region" description="Polar residues" evidence="1">
    <location>
        <begin position="328"/>
        <end position="337"/>
    </location>
</feature>
<feature type="compositionally biased region" description="Polar residues" evidence="1">
    <location>
        <begin position="1094"/>
        <end position="1104"/>
    </location>
</feature>
<organism evidence="2 3">
    <name type="scientific">Phytophthora pseudosyringae</name>
    <dbReference type="NCBI Taxonomy" id="221518"/>
    <lineage>
        <taxon>Eukaryota</taxon>
        <taxon>Sar</taxon>
        <taxon>Stramenopiles</taxon>
        <taxon>Oomycota</taxon>
        <taxon>Peronosporomycetes</taxon>
        <taxon>Peronosporales</taxon>
        <taxon>Peronosporaceae</taxon>
        <taxon>Phytophthora</taxon>
    </lineage>
</organism>
<keyword evidence="3" id="KW-1185">Reference proteome</keyword>
<evidence type="ECO:0008006" key="4">
    <source>
        <dbReference type="Google" id="ProtNLM"/>
    </source>
</evidence>
<feature type="compositionally biased region" description="Gly residues" evidence="1">
    <location>
        <begin position="912"/>
        <end position="922"/>
    </location>
</feature>
<proteinExistence type="predicted"/>
<comment type="caution">
    <text evidence="2">The sequence shown here is derived from an EMBL/GenBank/DDBJ whole genome shotgun (WGS) entry which is preliminary data.</text>
</comment>
<feature type="compositionally biased region" description="Basic and acidic residues" evidence="1">
    <location>
        <begin position="223"/>
        <end position="233"/>
    </location>
</feature>
<feature type="compositionally biased region" description="Basic and acidic residues" evidence="1">
    <location>
        <begin position="898"/>
        <end position="907"/>
    </location>
</feature>
<feature type="compositionally biased region" description="Basic residues" evidence="1">
    <location>
        <begin position="613"/>
        <end position="623"/>
    </location>
</feature>
<name>A0A8T1VCZ6_9STRA</name>
<evidence type="ECO:0000256" key="1">
    <source>
        <dbReference type="SAM" id="MobiDB-lite"/>
    </source>
</evidence>
<feature type="compositionally biased region" description="Low complexity" evidence="1">
    <location>
        <begin position="741"/>
        <end position="752"/>
    </location>
</feature>
<feature type="compositionally biased region" description="Basic and acidic residues" evidence="1">
    <location>
        <begin position="1029"/>
        <end position="1047"/>
    </location>
</feature>
<feature type="compositionally biased region" description="Acidic residues" evidence="1">
    <location>
        <begin position="1164"/>
        <end position="1173"/>
    </location>
</feature>
<reference evidence="2" key="1">
    <citation type="submission" date="2021-02" db="EMBL/GenBank/DDBJ databases">
        <authorList>
            <person name="Palmer J.M."/>
        </authorList>
    </citation>
    <scope>NUCLEOTIDE SEQUENCE</scope>
    <source>
        <strain evidence="2">SCRP734</strain>
    </source>
</reference>
<feature type="compositionally biased region" description="Polar residues" evidence="1">
    <location>
        <begin position="235"/>
        <end position="253"/>
    </location>
</feature>
<dbReference type="AlphaFoldDB" id="A0A8T1VCZ6"/>
<feature type="region of interest" description="Disordered" evidence="1">
    <location>
        <begin position="223"/>
        <end position="350"/>
    </location>
</feature>
<feature type="compositionally biased region" description="Basic and acidic residues" evidence="1">
    <location>
        <begin position="670"/>
        <end position="680"/>
    </location>
</feature>
<feature type="compositionally biased region" description="Basic and acidic residues" evidence="1">
    <location>
        <begin position="846"/>
        <end position="890"/>
    </location>
</feature>
<evidence type="ECO:0000313" key="3">
    <source>
        <dbReference type="Proteomes" id="UP000694044"/>
    </source>
</evidence>
<dbReference type="CDD" id="cd00590">
    <property type="entry name" value="RRM_SF"/>
    <property type="match status" value="1"/>
</dbReference>
<feature type="compositionally biased region" description="Basic residues" evidence="1">
    <location>
        <begin position="1048"/>
        <end position="1057"/>
    </location>
</feature>
<dbReference type="Proteomes" id="UP000694044">
    <property type="component" value="Unassembled WGS sequence"/>
</dbReference>
<feature type="compositionally biased region" description="Basic and acidic residues" evidence="1">
    <location>
        <begin position="1076"/>
        <end position="1093"/>
    </location>
</feature>